<feature type="transmembrane region" description="Helical" evidence="1">
    <location>
        <begin position="47"/>
        <end position="66"/>
    </location>
</feature>
<dbReference type="Gene3D" id="1.20.1170.10">
    <property type="match status" value="1"/>
</dbReference>
<organism evidence="2 3">
    <name type="scientific">Heyndrickxia oleronia</name>
    <dbReference type="NCBI Taxonomy" id="38875"/>
    <lineage>
        <taxon>Bacteria</taxon>
        <taxon>Bacillati</taxon>
        <taxon>Bacillota</taxon>
        <taxon>Bacilli</taxon>
        <taxon>Bacillales</taxon>
        <taxon>Bacillaceae</taxon>
        <taxon>Heyndrickxia</taxon>
    </lineage>
</organism>
<name>A0AAW6SYR6_9BACI</name>
<evidence type="ECO:0000313" key="3">
    <source>
        <dbReference type="Proteomes" id="UP001159179"/>
    </source>
</evidence>
<dbReference type="EMBL" id="JAROYP010000020">
    <property type="protein sequence ID" value="MDH5163931.1"/>
    <property type="molecule type" value="Genomic_DNA"/>
</dbReference>
<reference evidence="2" key="1">
    <citation type="submission" date="2023-03" db="EMBL/GenBank/DDBJ databases">
        <title>Bacterial isolates from washroom surfaces on a university campus.</title>
        <authorList>
            <person name="Holman D.B."/>
            <person name="Gzyl K.E."/>
            <person name="Taheri A.E."/>
        </authorList>
    </citation>
    <scope>NUCLEOTIDE SEQUENCE</scope>
    <source>
        <strain evidence="2">RD03</strain>
    </source>
</reference>
<keyword evidence="1" id="KW-1133">Transmembrane helix</keyword>
<evidence type="ECO:0000313" key="2">
    <source>
        <dbReference type="EMBL" id="MDH5163931.1"/>
    </source>
</evidence>
<dbReference type="RefSeq" id="WP_280618594.1">
    <property type="nucleotide sequence ID" value="NZ_JAROYP010000020.1"/>
</dbReference>
<dbReference type="Proteomes" id="UP001159179">
    <property type="component" value="Unassembled WGS sequence"/>
</dbReference>
<dbReference type="AlphaFoldDB" id="A0AAW6SYR6"/>
<comment type="caution">
    <text evidence="2">The sequence shown here is derived from an EMBL/GenBank/DDBJ whole genome shotgun (WGS) entry which is preliminary data.</text>
</comment>
<keyword evidence="1" id="KW-0812">Transmembrane</keyword>
<gene>
    <name evidence="2" type="ORF">P5X88_23605</name>
</gene>
<sequence>MEDKQGKSNFPTKKDMAYWILILILFIIGSFTFYYGSKKDVISHIGFAGTIVSILLAVIAIIYSFYQSSTYENVNYKLDNSAQKIKNATDKLSNVSEIKSMLDTFQSEVGFMKDSIEDLRNIVNTIDSGVSSINQKWGEAEKGIFNSLRPTSNNNENIKSDPGFSLDYFIKFLNKGGILPRFLIATIDYSLKHELTVVDLKELNKHYLEFFFENLNPDETLMLRIENVQLGLITSYKQAGIIEANIVTTNKFELSSINKYLSDALQNKLEVEKEQDITTYSKFVKLEKKIIEMASSI</sequence>
<proteinExistence type="predicted"/>
<evidence type="ECO:0000256" key="1">
    <source>
        <dbReference type="SAM" id="Phobius"/>
    </source>
</evidence>
<accession>A0AAW6SYR6</accession>
<keyword evidence="1" id="KW-0472">Membrane</keyword>
<protein>
    <submittedName>
        <fullName evidence="2">Uncharacterized protein</fullName>
    </submittedName>
</protein>
<feature type="transmembrane region" description="Helical" evidence="1">
    <location>
        <begin position="16"/>
        <end position="35"/>
    </location>
</feature>